<dbReference type="eggNOG" id="ENOG502Z8FT">
    <property type="taxonomic scope" value="Bacteria"/>
</dbReference>
<name>A0A087AX03_9BIFI</name>
<dbReference type="STRING" id="1688.BCUN_1271"/>
<proteinExistence type="predicted"/>
<protein>
    <submittedName>
        <fullName evidence="1">Uncharacterized protein</fullName>
    </submittedName>
</protein>
<keyword evidence="2" id="KW-1185">Reference proteome</keyword>
<dbReference type="OrthoDB" id="4391631at2"/>
<dbReference type="AlphaFoldDB" id="A0A087AX03"/>
<sequence length="426" mass="47229">MDGEIELYGDDNGILLVGDPQEISEALAALGIEESRGRDMHESAILKSGVKVTQALQAMQDRSGRWVKLTPDTADKIKKHGLMRNNATGNFMGVIGKGGKGGIKGNVQFERLASVANPATVANAQMIMVTMAIQQTMQEMTEYLKAIDAKVDLVLKRQKDALFAKFLAVNDLAREAERELQRTGAISELTWDQIQGASITSNEVFRYAILQLRGVNEDIEHAMVDTRTAKDTLNRVRNDMQEWLTVTADCLRLRDRLDLLKLQRYLSIDMDEEHFATQRELMLENRRDRFKEVTGMTATLRHSVKHVMEGKDDTMRVILLPLDAPAVMRAGNEITDALVRFEHALGQETKAERFNEKQWNQAMGELGQGIADGTQQIAKQTGDALQQAGNAVGNAGKQATDAVGKIANDVGNQIRKGLGGFKLPWQ</sequence>
<dbReference type="EMBL" id="JGYV01000008">
    <property type="protein sequence ID" value="KFI63303.1"/>
    <property type="molecule type" value="Genomic_DNA"/>
</dbReference>
<dbReference type="Proteomes" id="UP000029067">
    <property type="component" value="Unassembled WGS sequence"/>
</dbReference>
<organism evidence="1 2">
    <name type="scientific">Bifidobacterium cuniculi</name>
    <dbReference type="NCBI Taxonomy" id="1688"/>
    <lineage>
        <taxon>Bacteria</taxon>
        <taxon>Bacillati</taxon>
        <taxon>Actinomycetota</taxon>
        <taxon>Actinomycetes</taxon>
        <taxon>Bifidobacteriales</taxon>
        <taxon>Bifidobacteriaceae</taxon>
        <taxon>Bifidobacterium</taxon>
    </lineage>
</organism>
<evidence type="ECO:0000313" key="2">
    <source>
        <dbReference type="Proteomes" id="UP000029067"/>
    </source>
</evidence>
<reference evidence="1 2" key="1">
    <citation type="submission" date="2014-03" db="EMBL/GenBank/DDBJ databases">
        <title>Genomics of Bifidobacteria.</title>
        <authorList>
            <person name="Ventura M."/>
            <person name="Milani C."/>
            <person name="Lugli G.A."/>
        </authorList>
    </citation>
    <scope>NUCLEOTIDE SEQUENCE [LARGE SCALE GENOMIC DNA]</scope>
    <source>
        <strain evidence="1 2">LMG 10738</strain>
    </source>
</reference>
<accession>A0A087AX03</accession>
<evidence type="ECO:0000313" key="1">
    <source>
        <dbReference type="EMBL" id="KFI63303.1"/>
    </source>
</evidence>
<gene>
    <name evidence="1" type="ORF">BCUN_1271</name>
</gene>
<comment type="caution">
    <text evidence="1">The sequence shown here is derived from an EMBL/GenBank/DDBJ whole genome shotgun (WGS) entry which is preliminary data.</text>
</comment>
<dbReference type="RefSeq" id="WP_033515821.1">
    <property type="nucleotide sequence ID" value="NZ_JGYV01000008.1"/>
</dbReference>